<protein>
    <submittedName>
        <fullName evidence="1">Uncharacterized protein</fullName>
    </submittedName>
</protein>
<sequence length="90" mass="10500">MEILNLTEGKKLLLVNVEEIPIGMNIHEYLEILVNFLKDNGVLNTLVGIHESKHGTKKSRIPRKLKKCIQESYKKIMKHEKNKMDCRSKE</sequence>
<organism evidence="1">
    <name type="scientific">CrAss-like virus sp. ctcfK29</name>
    <dbReference type="NCBI Taxonomy" id="2826827"/>
    <lineage>
        <taxon>Viruses</taxon>
        <taxon>Duplodnaviria</taxon>
        <taxon>Heunggongvirae</taxon>
        <taxon>Uroviricota</taxon>
        <taxon>Caudoviricetes</taxon>
        <taxon>Crassvirales</taxon>
    </lineage>
</organism>
<reference evidence="1" key="1">
    <citation type="journal article" date="2021" name="Proc. Natl. Acad. Sci. U.S.A.">
        <title>A Catalog of Tens of Thousands of Viruses from Human Metagenomes Reveals Hidden Associations with Chronic Diseases.</title>
        <authorList>
            <person name="Tisza M.J."/>
            <person name="Buck C.B."/>
        </authorList>
    </citation>
    <scope>NUCLEOTIDE SEQUENCE</scope>
    <source>
        <strain evidence="1">CtcfK29</strain>
    </source>
</reference>
<dbReference type="EMBL" id="BK014916">
    <property type="protein sequence ID" value="DAD82320.1"/>
    <property type="molecule type" value="Genomic_DNA"/>
</dbReference>
<name>A0A8S5MJD4_9CAUD</name>
<proteinExistence type="predicted"/>
<evidence type="ECO:0000313" key="1">
    <source>
        <dbReference type="EMBL" id="DAD82320.1"/>
    </source>
</evidence>
<accession>A0A8S5MJD4</accession>